<evidence type="ECO:0000313" key="2">
    <source>
        <dbReference type="EMBL" id="SIT43965.1"/>
    </source>
</evidence>
<feature type="region of interest" description="Disordered" evidence="1">
    <location>
        <begin position="148"/>
        <end position="173"/>
    </location>
</feature>
<proteinExistence type="predicted"/>
<protein>
    <submittedName>
        <fullName evidence="2">Uncharacterized protein</fullName>
    </submittedName>
</protein>
<dbReference type="Proteomes" id="UP000195569">
    <property type="component" value="Unassembled WGS sequence"/>
</dbReference>
<name>A0A1N7S9A7_9BURK</name>
<comment type="caution">
    <text evidence="2">The sequence shown here is derived from an EMBL/GenBank/DDBJ whole genome shotgun (WGS) entry which is preliminary data.</text>
</comment>
<accession>A0A1N7S9A7</accession>
<organism evidence="2 3">
    <name type="scientific">Paraburkholderia piptadeniae</name>
    <dbReference type="NCBI Taxonomy" id="1701573"/>
    <lineage>
        <taxon>Bacteria</taxon>
        <taxon>Pseudomonadati</taxon>
        <taxon>Pseudomonadota</taxon>
        <taxon>Betaproteobacteria</taxon>
        <taxon>Burkholderiales</taxon>
        <taxon>Burkholderiaceae</taxon>
        <taxon>Paraburkholderia</taxon>
    </lineage>
</organism>
<evidence type="ECO:0000313" key="3">
    <source>
        <dbReference type="Proteomes" id="UP000195569"/>
    </source>
</evidence>
<keyword evidence="3" id="KW-1185">Reference proteome</keyword>
<evidence type="ECO:0000256" key="1">
    <source>
        <dbReference type="SAM" id="MobiDB-lite"/>
    </source>
</evidence>
<sequence length="173" mass="18920">MDDRFDRRELLLHLGDMLEALSCLTRTGRPDAKVVQLAGSQESLQDFEFLRALTPKMTVADFGARVATAFFLWPKELLETDLNREALASTVQHDLFGGDPSGWKAYVAHMQKKVSWFGTGLPAMKSGASGEPALAEAEYASPVVASVEAAPPTEWDAPDEKKGWPWPQPGSTS</sequence>
<dbReference type="RefSeq" id="WP_087736024.1">
    <property type="nucleotide sequence ID" value="NZ_CYGY02000036.1"/>
</dbReference>
<reference evidence="2" key="1">
    <citation type="submission" date="2016-12" db="EMBL/GenBank/DDBJ databases">
        <authorList>
            <person name="Moulin L."/>
        </authorList>
    </citation>
    <scope>NUCLEOTIDE SEQUENCE [LARGE SCALE GENOMIC DNA]</scope>
    <source>
        <strain evidence="2">STM 7183</strain>
    </source>
</reference>
<dbReference type="OrthoDB" id="9025571at2"/>
<dbReference type="EMBL" id="CYGY02000036">
    <property type="protein sequence ID" value="SIT43965.1"/>
    <property type="molecule type" value="Genomic_DNA"/>
</dbReference>
<dbReference type="AlphaFoldDB" id="A0A1N7S9A7"/>
<gene>
    <name evidence="2" type="ORF">BN2476_360059</name>
</gene>